<evidence type="ECO:0000313" key="2">
    <source>
        <dbReference type="EMBL" id="KAI8584103.1"/>
    </source>
</evidence>
<sequence>MDRGGSVERENVTTKFSQAKPFPEGQSDDDMAGQSVDSARREQIEQALKVLDEEGDARIEQLQKRIDLACLSIAGHGTLQINQMISLIRDMTMREFCGKYGADVNKWLADYVQQQTQEARNFEAVRRSRSQRNTKKR</sequence>
<keyword evidence="3" id="KW-1185">Reference proteome</keyword>
<gene>
    <name evidence="2" type="ORF">K450DRAFT_218161</name>
</gene>
<reference evidence="2" key="1">
    <citation type="submission" date="2021-06" db="EMBL/GenBank/DDBJ databases">
        <authorList>
            <consortium name="DOE Joint Genome Institute"/>
            <person name="Mondo S.J."/>
            <person name="Amses K.R."/>
            <person name="Simmons D.R."/>
            <person name="Longcore J.E."/>
            <person name="Seto K."/>
            <person name="Alves G.H."/>
            <person name="Bonds A.E."/>
            <person name="Quandt C.A."/>
            <person name="Davis W.J."/>
            <person name="Chang Y."/>
            <person name="Letcher P.M."/>
            <person name="Powell M.J."/>
            <person name="Kuo A."/>
            <person name="Labutti K."/>
            <person name="Pangilinan J."/>
            <person name="Andreopoulos W."/>
            <person name="Tritt A."/>
            <person name="Riley R."/>
            <person name="Hundley H."/>
            <person name="Johnson J."/>
            <person name="Lipzen A."/>
            <person name="Barry K."/>
            <person name="Berbee M.L."/>
            <person name="Buchler N.E."/>
            <person name="Grigoriev I.V."/>
            <person name="Spatafora J.W."/>
            <person name="Stajich J.E."/>
            <person name="James T.Y."/>
        </authorList>
    </citation>
    <scope>NUCLEOTIDE SEQUENCE</scope>
    <source>
        <strain evidence="2">AG</strain>
    </source>
</reference>
<proteinExistence type="predicted"/>
<dbReference type="RefSeq" id="XP_051449107.1">
    <property type="nucleotide sequence ID" value="XM_051585161.1"/>
</dbReference>
<dbReference type="AlphaFoldDB" id="A0AAD5HJ93"/>
<reference evidence="2" key="2">
    <citation type="journal article" date="2022" name="Proc. Natl. Acad. Sci. U.S.A.">
        <title>Diploid-dominant life cycles characterize the early evolution of Fungi.</title>
        <authorList>
            <person name="Amses K.R."/>
            <person name="Simmons D.R."/>
            <person name="Longcore J.E."/>
            <person name="Mondo S.J."/>
            <person name="Seto K."/>
            <person name="Jeronimo G.H."/>
            <person name="Bonds A.E."/>
            <person name="Quandt C.A."/>
            <person name="Davis W.J."/>
            <person name="Chang Y."/>
            <person name="Federici B.A."/>
            <person name="Kuo A."/>
            <person name="LaButti K."/>
            <person name="Pangilinan J."/>
            <person name="Andreopoulos W."/>
            <person name="Tritt A."/>
            <person name="Riley R."/>
            <person name="Hundley H."/>
            <person name="Johnson J."/>
            <person name="Lipzen A."/>
            <person name="Barry K."/>
            <person name="Lang B.F."/>
            <person name="Cuomo C.A."/>
            <person name="Buchler N.E."/>
            <person name="Grigoriev I.V."/>
            <person name="Spatafora J.W."/>
            <person name="Stajich J.E."/>
            <person name="James T.Y."/>
        </authorList>
    </citation>
    <scope>NUCLEOTIDE SEQUENCE</scope>
    <source>
        <strain evidence="2">AG</strain>
    </source>
</reference>
<dbReference type="Proteomes" id="UP001206595">
    <property type="component" value="Unassembled WGS sequence"/>
</dbReference>
<accession>A0AAD5HJ93</accession>
<feature type="region of interest" description="Disordered" evidence="1">
    <location>
        <begin position="1"/>
        <end position="39"/>
    </location>
</feature>
<dbReference type="EMBL" id="MU620893">
    <property type="protein sequence ID" value="KAI8584103.1"/>
    <property type="molecule type" value="Genomic_DNA"/>
</dbReference>
<dbReference type="GeneID" id="75910511"/>
<protein>
    <submittedName>
        <fullName evidence="2">Uncharacterized protein</fullName>
    </submittedName>
</protein>
<organism evidence="2 3">
    <name type="scientific">Umbelopsis ramanniana AG</name>
    <dbReference type="NCBI Taxonomy" id="1314678"/>
    <lineage>
        <taxon>Eukaryota</taxon>
        <taxon>Fungi</taxon>
        <taxon>Fungi incertae sedis</taxon>
        <taxon>Mucoromycota</taxon>
        <taxon>Mucoromycotina</taxon>
        <taxon>Umbelopsidomycetes</taxon>
        <taxon>Umbelopsidales</taxon>
        <taxon>Umbelopsidaceae</taxon>
        <taxon>Umbelopsis</taxon>
    </lineage>
</organism>
<evidence type="ECO:0000313" key="3">
    <source>
        <dbReference type="Proteomes" id="UP001206595"/>
    </source>
</evidence>
<comment type="caution">
    <text evidence="2">The sequence shown here is derived from an EMBL/GenBank/DDBJ whole genome shotgun (WGS) entry which is preliminary data.</text>
</comment>
<name>A0AAD5HJ93_UMBRA</name>
<dbReference type="Gene3D" id="6.10.250.1900">
    <property type="match status" value="1"/>
</dbReference>
<evidence type="ECO:0000256" key="1">
    <source>
        <dbReference type="SAM" id="MobiDB-lite"/>
    </source>
</evidence>
<feature type="compositionally biased region" description="Basic and acidic residues" evidence="1">
    <location>
        <begin position="1"/>
        <end position="12"/>
    </location>
</feature>